<protein>
    <submittedName>
        <fullName evidence="3">Site-specific DNA recombinase</fullName>
    </submittedName>
</protein>
<evidence type="ECO:0000259" key="2">
    <source>
        <dbReference type="PROSITE" id="PS51736"/>
    </source>
</evidence>
<comment type="similarity">
    <text evidence="1">Belongs to the site-specific recombinase resolvase family.</text>
</comment>
<dbReference type="CDD" id="cd00338">
    <property type="entry name" value="Ser_Recombinase"/>
    <property type="match status" value="1"/>
</dbReference>
<dbReference type="GO" id="GO:0003677">
    <property type="term" value="F:DNA binding"/>
    <property type="evidence" value="ECO:0007669"/>
    <property type="project" value="InterPro"/>
</dbReference>
<dbReference type="InterPro" id="IPR006119">
    <property type="entry name" value="Resolv_N"/>
</dbReference>
<dbReference type="RefSeq" id="WP_091351604.1">
    <property type="nucleotide sequence ID" value="NZ_FOIF01000093.1"/>
</dbReference>
<accession>A0A1I0CVA1</accession>
<evidence type="ECO:0000313" key="3">
    <source>
        <dbReference type="EMBL" id="SET23044.1"/>
    </source>
</evidence>
<organism evidence="3 4">
    <name type="scientific">Anaerobranca gottschalkii DSM 13577</name>
    <dbReference type="NCBI Taxonomy" id="1120990"/>
    <lineage>
        <taxon>Bacteria</taxon>
        <taxon>Bacillati</taxon>
        <taxon>Bacillota</taxon>
        <taxon>Clostridia</taxon>
        <taxon>Eubacteriales</taxon>
        <taxon>Proteinivoracaceae</taxon>
        <taxon>Anaerobranca</taxon>
    </lineage>
</organism>
<dbReference type="Proteomes" id="UP000243819">
    <property type="component" value="Unassembled WGS sequence"/>
</dbReference>
<dbReference type="InterPro" id="IPR036162">
    <property type="entry name" value="Resolvase-like_N_sf"/>
</dbReference>
<dbReference type="OrthoDB" id="3575335at2"/>
<evidence type="ECO:0000256" key="1">
    <source>
        <dbReference type="ARBA" id="ARBA00009913"/>
    </source>
</evidence>
<reference evidence="4" key="1">
    <citation type="submission" date="2016-10" db="EMBL/GenBank/DDBJ databases">
        <authorList>
            <person name="Varghese N."/>
            <person name="Submissions S."/>
        </authorList>
    </citation>
    <scope>NUCLEOTIDE SEQUENCE [LARGE SCALE GENOMIC DNA]</scope>
    <source>
        <strain evidence="4">DSM 13577</strain>
    </source>
</reference>
<dbReference type="SUPFAM" id="SSF53041">
    <property type="entry name" value="Resolvase-like"/>
    <property type="match status" value="1"/>
</dbReference>
<evidence type="ECO:0000313" key="4">
    <source>
        <dbReference type="Proteomes" id="UP000243819"/>
    </source>
</evidence>
<keyword evidence="4" id="KW-1185">Reference proteome</keyword>
<dbReference type="PROSITE" id="PS51736">
    <property type="entry name" value="RECOMBINASES_3"/>
    <property type="match status" value="1"/>
</dbReference>
<sequence>MKVVIYTRVSTEKESQSSSLERQEKELLNYCQNKNYQVVDIISEKVSGFDEDREGLIKALGYIKNGQANYILVQDETRIGRGSAKIAILHQVNKWGGQVLSMENDGPLDITEMEGMVLEILALVEEYQRRLTNTKIKRGVKKAIEEGYDPSQNLKNRHYGGRDKIEVPIEEIVRLKSLNLSFKDIAATLRGFGYNVSKATVHRRYQEYMEKQ</sequence>
<feature type="domain" description="Resolvase/invertase-type recombinase catalytic" evidence="2">
    <location>
        <begin position="2"/>
        <end position="147"/>
    </location>
</feature>
<dbReference type="PANTHER" id="PTHR30461">
    <property type="entry name" value="DNA-INVERTASE FROM LAMBDOID PROPHAGE"/>
    <property type="match status" value="1"/>
</dbReference>
<dbReference type="InterPro" id="IPR050639">
    <property type="entry name" value="SSR_resolvase"/>
</dbReference>
<dbReference type="SMART" id="SM00857">
    <property type="entry name" value="Resolvase"/>
    <property type="match status" value="1"/>
</dbReference>
<dbReference type="EMBL" id="FOIF01000093">
    <property type="protein sequence ID" value="SET23044.1"/>
    <property type="molecule type" value="Genomic_DNA"/>
</dbReference>
<proteinExistence type="inferred from homology"/>
<dbReference type="GO" id="GO:0000150">
    <property type="term" value="F:DNA strand exchange activity"/>
    <property type="evidence" value="ECO:0007669"/>
    <property type="project" value="InterPro"/>
</dbReference>
<name>A0A1I0CVA1_9FIRM</name>
<dbReference type="Pfam" id="PF00239">
    <property type="entry name" value="Resolvase"/>
    <property type="match status" value="1"/>
</dbReference>
<dbReference type="AlphaFoldDB" id="A0A1I0CVA1"/>
<dbReference type="STRING" id="1120990.SAMN03080614_10934"/>
<dbReference type="Gene3D" id="3.40.50.1390">
    <property type="entry name" value="Resolvase, N-terminal catalytic domain"/>
    <property type="match status" value="1"/>
</dbReference>
<gene>
    <name evidence="3" type="ORF">SAMN03080614_10934</name>
</gene>
<dbReference type="PANTHER" id="PTHR30461:SF26">
    <property type="entry name" value="RESOLVASE HOMOLOG YNEB"/>
    <property type="match status" value="1"/>
</dbReference>